<gene>
    <name evidence="8" type="ORF">D7Z54_11735</name>
</gene>
<proteinExistence type="predicted"/>
<evidence type="ECO:0000256" key="6">
    <source>
        <dbReference type="SAM" id="MobiDB-lite"/>
    </source>
</evidence>
<evidence type="ECO:0000313" key="8">
    <source>
        <dbReference type="EMBL" id="RSL33288.1"/>
    </source>
</evidence>
<dbReference type="EMBL" id="RBVX01000009">
    <property type="protein sequence ID" value="RSL33288.1"/>
    <property type="molecule type" value="Genomic_DNA"/>
</dbReference>
<name>A0A3R9QL94_9BACI</name>
<evidence type="ECO:0000256" key="7">
    <source>
        <dbReference type="SAM" id="SignalP"/>
    </source>
</evidence>
<evidence type="ECO:0000256" key="1">
    <source>
        <dbReference type="ARBA" id="ARBA00000971"/>
    </source>
</evidence>
<protein>
    <recommendedName>
        <fullName evidence="2">peptidylprolyl isomerase</fullName>
        <ecNumber evidence="2">5.2.1.8</ecNumber>
    </recommendedName>
</protein>
<feature type="compositionally biased region" description="Polar residues" evidence="6">
    <location>
        <begin position="264"/>
        <end position="279"/>
    </location>
</feature>
<dbReference type="Proteomes" id="UP000275076">
    <property type="component" value="Unassembled WGS sequence"/>
</dbReference>
<feature type="compositionally biased region" description="Acidic residues" evidence="6">
    <location>
        <begin position="232"/>
        <end position="251"/>
    </location>
</feature>
<keyword evidence="3 7" id="KW-0732">Signal</keyword>
<dbReference type="InterPro" id="IPR027304">
    <property type="entry name" value="Trigger_fact/SurA_dom_sf"/>
</dbReference>
<evidence type="ECO:0000256" key="2">
    <source>
        <dbReference type="ARBA" id="ARBA00013194"/>
    </source>
</evidence>
<feature type="region of interest" description="Disordered" evidence="6">
    <location>
        <begin position="203"/>
        <end position="294"/>
    </location>
</feature>
<dbReference type="Gene3D" id="1.10.4030.10">
    <property type="entry name" value="Porin chaperone SurA, peptide-binding domain"/>
    <property type="match status" value="1"/>
</dbReference>
<dbReference type="RefSeq" id="WP_125556044.1">
    <property type="nucleotide sequence ID" value="NZ_RBVX01000009.1"/>
</dbReference>
<reference evidence="8 9" key="1">
    <citation type="submission" date="2018-10" db="EMBL/GenBank/DDBJ databases">
        <title>Draft genome sequence of Bacillus salarius IM0101, isolated from a hypersaline soil in Inner Mongolia, China.</title>
        <authorList>
            <person name="Yamprayoonswat W."/>
            <person name="Boonvisut S."/>
            <person name="Jumpathong W."/>
            <person name="Sittihan S."/>
            <person name="Ruangsuj P."/>
            <person name="Wanthongcharoen S."/>
            <person name="Thongpramul N."/>
            <person name="Pimmason S."/>
            <person name="Yu B."/>
            <person name="Yasawong M."/>
        </authorList>
    </citation>
    <scope>NUCLEOTIDE SEQUENCE [LARGE SCALE GENOMIC DNA]</scope>
    <source>
        <strain evidence="8 9">IM0101</strain>
    </source>
</reference>
<sequence length="294" mass="32142">MSKKWILSLALAVSVSVMAACGGEQGSGDQENNEEQSQEQSNEENEGNSSEDGGDEGNEGNQGETAQESQTPDPDLSDIPEVVAEVNGEEIAKSEFESVYVQTLSTYASQGMNLEEQDQSGEMKKQLQQQTVNQLIGQKLLIQEANNQDISASEDEINEEMTSLKEQFGSDEQYQTALESEGISEEQLQSDIEQQVKVDKLVESETGEVEVTDEEVEEMYNQMVDAQGGGESSEEGSSEGEGEGESSESPETETPSLEEMRPQIEQQITTQKESQQVQSLVDELRESGDVTVNI</sequence>
<organism evidence="8 9">
    <name type="scientific">Salibacterium salarium</name>
    <dbReference type="NCBI Taxonomy" id="284579"/>
    <lineage>
        <taxon>Bacteria</taxon>
        <taxon>Bacillati</taxon>
        <taxon>Bacillota</taxon>
        <taxon>Bacilli</taxon>
        <taxon>Bacillales</taxon>
        <taxon>Bacillaceae</taxon>
    </lineage>
</organism>
<dbReference type="GO" id="GO:0003755">
    <property type="term" value="F:peptidyl-prolyl cis-trans isomerase activity"/>
    <property type="evidence" value="ECO:0007669"/>
    <property type="project" value="UniProtKB-KW"/>
</dbReference>
<dbReference type="PANTHER" id="PTHR47245:SF1">
    <property type="entry name" value="FOLDASE PROTEIN PRSA"/>
    <property type="match status" value="1"/>
</dbReference>
<feature type="signal peptide" evidence="7">
    <location>
        <begin position="1"/>
        <end position="19"/>
    </location>
</feature>
<feature type="compositionally biased region" description="Acidic residues" evidence="6">
    <location>
        <begin position="205"/>
        <end position="218"/>
    </location>
</feature>
<dbReference type="InterPro" id="IPR050245">
    <property type="entry name" value="PrsA_foldase"/>
</dbReference>
<evidence type="ECO:0000256" key="4">
    <source>
        <dbReference type="ARBA" id="ARBA00023110"/>
    </source>
</evidence>
<accession>A0A3R9QL94</accession>
<feature type="compositionally biased region" description="Acidic residues" evidence="6">
    <location>
        <begin position="31"/>
        <end position="46"/>
    </location>
</feature>
<feature type="region of interest" description="Disordered" evidence="6">
    <location>
        <begin position="22"/>
        <end position="88"/>
    </location>
</feature>
<dbReference type="PROSITE" id="PS51257">
    <property type="entry name" value="PROKAR_LIPOPROTEIN"/>
    <property type="match status" value="1"/>
</dbReference>
<keyword evidence="5 8" id="KW-0413">Isomerase</keyword>
<keyword evidence="4" id="KW-0697">Rotamase</keyword>
<keyword evidence="9" id="KW-1185">Reference proteome</keyword>
<evidence type="ECO:0000256" key="5">
    <source>
        <dbReference type="ARBA" id="ARBA00023235"/>
    </source>
</evidence>
<dbReference type="AlphaFoldDB" id="A0A3R9QL94"/>
<dbReference type="PANTHER" id="PTHR47245">
    <property type="entry name" value="PEPTIDYLPROLYL ISOMERASE"/>
    <property type="match status" value="1"/>
</dbReference>
<comment type="catalytic activity">
    <reaction evidence="1">
        <text>[protein]-peptidylproline (omega=180) = [protein]-peptidylproline (omega=0)</text>
        <dbReference type="Rhea" id="RHEA:16237"/>
        <dbReference type="Rhea" id="RHEA-COMP:10747"/>
        <dbReference type="Rhea" id="RHEA-COMP:10748"/>
        <dbReference type="ChEBI" id="CHEBI:83833"/>
        <dbReference type="ChEBI" id="CHEBI:83834"/>
        <dbReference type="EC" id="5.2.1.8"/>
    </reaction>
</comment>
<evidence type="ECO:0000256" key="3">
    <source>
        <dbReference type="ARBA" id="ARBA00022729"/>
    </source>
</evidence>
<dbReference type="OrthoDB" id="4775280at2"/>
<dbReference type="SUPFAM" id="SSF109998">
    <property type="entry name" value="Triger factor/SurA peptide-binding domain-like"/>
    <property type="match status" value="1"/>
</dbReference>
<feature type="chain" id="PRO_5018722915" description="peptidylprolyl isomerase" evidence="7">
    <location>
        <begin position="20"/>
        <end position="294"/>
    </location>
</feature>
<dbReference type="Pfam" id="PF13624">
    <property type="entry name" value="SurA_N_3"/>
    <property type="match status" value="1"/>
</dbReference>
<dbReference type="EC" id="5.2.1.8" evidence="2"/>
<evidence type="ECO:0000313" key="9">
    <source>
        <dbReference type="Proteomes" id="UP000275076"/>
    </source>
</evidence>
<comment type="caution">
    <text evidence="8">The sequence shown here is derived from an EMBL/GenBank/DDBJ whole genome shotgun (WGS) entry which is preliminary data.</text>
</comment>
<feature type="region of interest" description="Disordered" evidence="6">
    <location>
        <begin position="170"/>
        <end position="189"/>
    </location>
</feature>